<dbReference type="SUPFAM" id="SSF52540">
    <property type="entry name" value="P-loop containing nucleoside triphosphate hydrolases"/>
    <property type="match status" value="1"/>
</dbReference>
<dbReference type="PANTHER" id="PTHR13696">
    <property type="entry name" value="P-LOOP CONTAINING NUCLEOSIDE TRIPHOSPHATE HYDROLASE"/>
    <property type="match status" value="1"/>
</dbReference>
<dbReference type="Gene3D" id="3.40.50.300">
    <property type="entry name" value="P-loop containing nucleotide triphosphate hydrolases"/>
    <property type="match status" value="1"/>
</dbReference>
<proteinExistence type="predicted"/>
<dbReference type="CDD" id="cd02042">
    <property type="entry name" value="ParAB_family"/>
    <property type="match status" value="1"/>
</dbReference>
<comment type="caution">
    <text evidence="2">The sequence shown here is derived from an EMBL/GenBank/DDBJ whole genome shotgun (WGS) entry which is preliminary data.</text>
</comment>
<name>A0A2S4HC93_9GAMM</name>
<gene>
    <name evidence="2" type="ORF">C0068_16715</name>
</gene>
<reference evidence="2" key="1">
    <citation type="submission" date="2018-01" db="EMBL/GenBank/DDBJ databases">
        <authorList>
            <person name="Yu X.-D."/>
        </authorList>
    </citation>
    <scope>NUCLEOTIDE SEQUENCE</scope>
    <source>
        <strain evidence="2">ZX-21</strain>
    </source>
</reference>
<dbReference type="AlphaFoldDB" id="A0A2S4HC93"/>
<dbReference type="InterPro" id="IPR027417">
    <property type="entry name" value="P-loop_NTPase"/>
</dbReference>
<evidence type="ECO:0000313" key="2">
    <source>
        <dbReference type="EMBL" id="POP51578.1"/>
    </source>
</evidence>
<evidence type="ECO:0000259" key="1">
    <source>
        <dbReference type="Pfam" id="PF13614"/>
    </source>
</evidence>
<evidence type="ECO:0000313" key="3">
    <source>
        <dbReference type="Proteomes" id="UP000237222"/>
    </source>
</evidence>
<dbReference type="PANTHER" id="PTHR13696:SF52">
    <property type="entry name" value="PARA FAMILY PROTEIN CT_582"/>
    <property type="match status" value="1"/>
</dbReference>
<dbReference type="EMBL" id="PQGG01000038">
    <property type="protein sequence ID" value="POP51578.1"/>
    <property type="molecule type" value="Genomic_DNA"/>
</dbReference>
<dbReference type="Pfam" id="PF13614">
    <property type="entry name" value="AAA_31"/>
    <property type="match status" value="1"/>
</dbReference>
<dbReference type="InterPro" id="IPR025669">
    <property type="entry name" value="AAA_dom"/>
</dbReference>
<dbReference type="Proteomes" id="UP000237222">
    <property type="component" value="Unassembled WGS sequence"/>
</dbReference>
<sequence>MVSTMSIEHMKQLLAVIESSVERSQSILNYINSLAVTGQIEKLGAEAVRKLMISDRVHTRRYPLEAAAEMVGVSRHIISAAEAKGELPAPEYRVDTARRIRAGYTINQVNDMRAYFGTLPKVDESLKSSIVAFLNLKGGCQKSTMTLFFSHWLAIKGYRVLCLDTDPQASLTESFGLVPDREIEYVNTIAPFMLEDGDSLEEAGHDPKAFLSLHYAIRPTYWNRIDIIPGSMDLLNIDLLSNRGENSARLGVSKLRDGLKEVGVDYDFILIDGTPSLNVSTLNVISATDQVFVPAPAEMSDYRSTVKFLGMLKEVLDNYVRTGTETPFPHFNFLINKKMKTNYSDYMTDIIQRTFNDPSGDNDLVLEELVYSSNEVGKAASEMTYLFETAPSDTTNRDGLKKAEQNYNAVFECLMATLQQNLNPDNVSIQELNRGLNQKVNSVSVEES</sequence>
<protein>
    <submittedName>
        <fullName evidence="2">Chromosome partitioning protein</fullName>
    </submittedName>
</protein>
<dbReference type="InterPro" id="IPR050678">
    <property type="entry name" value="DNA_Partitioning_ATPase"/>
</dbReference>
<feature type="domain" description="AAA" evidence="1">
    <location>
        <begin position="129"/>
        <end position="315"/>
    </location>
</feature>
<accession>A0A2S4HC93</accession>
<organism evidence="2 3">
    <name type="scientific">Zhongshania marina</name>
    <dbReference type="NCBI Taxonomy" id="2304603"/>
    <lineage>
        <taxon>Bacteria</taxon>
        <taxon>Pseudomonadati</taxon>
        <taxon>Pseudomonadota</taxon>
        <taxon>Gammaproteobacteria</taxon>
        <taxon>Cellvibrionales</taxon>
        <taxon>Spongiibacteraceae</taxon>
        <taxon>Zhongshania</taxon>
    </lineage>
</organism>